<dbReference type="EMBL" id="JADKMA010000259">
    <property type="protein sequence ID" value="MBO8196152.1"/>
    <property type="molecule type" value="Genomic_DNA"/>
</dbReference>
<evidence type="ECO:0008006" key="4">
    <source>
        <dbReference type="Google" id="ProtNLM"/>
    </source>
</evidence>
<comment type="caution">
    <text evidence="2">The sequence shown here is derived from an EMBL/GenBank/DDBJ whole genome shotgun (WGS) entry which is preliminary data.</text>
</comment>
<dbReference type="Proteomes" id="UP001519064">
    <property type="component" value="Unassembled WGS sequence"/>
</dbReference>
<accession>A0ABS3XL72</accession>
<protein>
    <recommendedName>
        <fullName evidence="4">Secreted protein</fullName>
    </recommendedName>
</protein>
<feature type="region of interest" description="Disordered" evidence="1">
    <location>
        <begin position="1"/>
        <end position="33"/>
    </location>
</feature>
<gene>
    <name evidence="2" type="ORF">ITI46_31590</name>
</gene>
<reference evidence="2 3" key="1">
    <citation type="submission" date="2020-11" db="EMBL/GenBank/DDBJ databases">
        <title>Streptomyces spirodelae sp. nov., isolated from duckweed.</title>
        <authorList>
            <person name="Saimee Y."/>
            <person name="Duangmal K."/>
        </authorList>
    </citation>
    <scope>NUCLEOTIDE SEQUENCE [LARGE SCALE GENOMIC DNA]</scope>
    <source>
        <strain evidence="2 3">S16-07</strain>
    </source>
</reference>
<keyword evidence="3" id="KW-1185">Reference proteome</keyword>
<organism evidence="2 3">
    <name type="scientific">Streptomyces oryzae</name>
    <dbReference type="NCBI Taxonomy" id="1434886"/>
    <lineage>
        <taxon>Bacteria</taxon>
        <taxon>Bacillati</taxon>
        <taxon>Actinomycetota</taxon>
        <taxon>Actinomycetes</taxon>
        <taxon>Kitasatosporales</taxon>
        <taxon>Streptomycetaceae</taxon>
        <taxon>Streptomyces</taxon>
    </lineage>
</organism>
<name>A0ABS3XL72_9ACTN</name>
<evidence type="ECO:0000313" key="3">
    <source>
        <dbReference type="Proteomes" id="UP001519064"/>
    </source>
</evidence>
<proteinExistence type="predicted"/>
<dbReference type="Pfam" id="PF18143">
    <property type="entry name" value="HAD_SAK_2"/>
    <property type="match status" value="1"/>
</dbReference>
<evidence type="ECO:0000313" key="2">
    <source>
        <dbReference type="EMBL" id="MBO8196152.1"/>
    </source>
</evidence>
<evidence type="ECO:0000256" key="1">
    <source>
        <dbReference type="SAM" id="MobiDB-lite"/>
    </source>
</evidence>
<sequence>MQPGGDQQLPARYWTTTSPSCRGARLPRQPERSYGAPVIGSTLPLLFLDVDGPLIPFGATREQLPDGYPTYETGRGPRATDNPLIARINPALGPRLLALPCTLVWATTWMSDANDSIAPWLGLPELPVVDWPDPADDEPAYGLHWKTRPLLDWAAGRPFAWIDDEITHRDQQWAQAHHPGPALLHRIDPRHGLSDQDFATLGQWLKIHRS</sequence>